<evidence type="ECO:0000313" key="3">
    <source>
        <dbReference type="Proteomes" id="UP000626109"/>
    </source>
</evidence>
<dbReference type="EMBL" id="CAJNNW010007992">
    <property type="protein sequence ID" value="CAE8649654.1"/>
    <property type="molecule type" value="Genomic_DNA"/>
</dbReference>
<proteinExistence type="predicted"/>
<gene>
    <name evidence="2" type="ORF">PGLA2088_LOCUS7619</name>
</gene>
<feature type="non-terminal residue" evidence="2">
    <location>
        <position position="106"/>
    </location>
</feature>
<feature type="signal peptide" evidence="1">
    <location>
        <begin position="1"/>
        <end position="25"/>
    </location>
</feature>
<protein>
    <submittedName>
        <fullName evidence="2">Uncharacterized protein</fullName>
    </submittedName>
</protein>
<name>A0A813IFC0_POLGL</name>
<accession>A0A813IFC0</accession>
<keyword evidence="1" id="KW-0732">Signal</keyword>
<evidence type="ECO:0000256" key="1">
    <source>
        <dbReference type="SAM" id="SignalP"/>
    </source>
</evidence>
<organism evidence="2 3">
    <name type="scientific">Polarella glacialis</name>
    <name type="common">Dinoflagellate</name>
    <dbReference type="NCBI Taxonomy" id="89957"/>
    <lineage>
        <taxon>Eukaryota</taxon>
        <taxon>Sar</taxon>
        <taxon>Alveolata</taxon>
        <taxon>Dinophyceae</taxon>
        <taxon>Suessiales</taxon>
        <taxon>Suessiaceae</taxon>
        <taxon>Polarella</taxon>
    </lineage>
</organism>
<reference evidence="2" key="1">
    <citation type="submission" date="2021-02" db="EMBL/GenBank/DDBJ databases">
        <authorList>
            <person name="Dougan E. K."/>
            <person name="Rhodes N."/>
            <person name="Thang M."/>
            <person name="Chan C."/>
        </authorList>
    </citation>
    <scope>NUCLEOTIDE SEQUENCE</scope>
</reference>
<feature type="chain" id="PRO_5032401061" evidence="1">
    <location>
        <begin position="26"/>
        <end position="106"/>
    </location>
</feature>
<dbReference type="Proteomes" id="UP000626109">
    <property type="component" value="Unassembled WGS sequence"/>
</dbReference>
<comment type="caution">
    <text evidence="2">The sequence shown here is derived from an EMBL/GenBank/DDBJ whole genome shotgun (WGS) entry which is preliminary data.</text>
</comment>
<feature type="non-terminal residue" evidence="2">
    <location>
        <position position="1"/>
    </location>
</feature>
<evidence type="ECO:0000313" key="2">
    <source>
        <dbReference type="EMBL" id="CAE8649654.1"/>
    </source>
</evidence>
<sequence>SSWQLLRICLSALLICWLEQPRSRSQPPVASAFASRLSPAWQLSAPATQRLAQSLGAQSLGVDALGAVTPSATLCFRHDKPLVLPPVSRDAPLQRLTEEGELDVWL</sequence>
<dbReference type="AlphaFoldDB" id="A0A813IFC0"/>